<protein>
    <submittedName>
        <fullName evidence="1">Uncharacterized protein</fullName>
    </submittedName>
</protein>
<accession>A0ACC2MFN7</accession>
<evidence type="ECO:0000313" key="1">
    <source>
        <dbReference type="EMBL" id="KAJ8644577.1"/>
    </source>
</evidence>
<name>A0ACC2MFN7_PERAE</name>
<sequence length="179" mass="19833">MGAKQGRRRRGREETRADATTDMGRPPSNLPPKRGRPSSSAASQKLSDVEQDVYNLVRSKEGMGIFVGDLKRELKLQDAIVKKSLKVLESQKLIKGVNDVHHKLNKHYMAVEFEASKEITGGSWSGCFNDEVSSHQILEILQALVLDNEIEEVKSTGKGGFSSIPLGKMQCGIYEKNYA</sequence>
<evidence type="ECO:0000313" key="2">
    <source>
        <dbReference type="Proteomes" id="UP001234297"/>
    </source>
</evidence>
<dbReference type="EMBL" id="CM056810">
    <property type="protein sequence ID" value="KAJ8644577.1"/>
    <property type="molecule type" value="Genomic_DNA"/>
</dbReference>
<proteinExistence type="predicted"/>
<reference evidence="1 2" key="1">
    <citation type="journal article" date="2022" name="Hortic Res">
        <title>A haplotype resolved chromosomal level avocado genome allows analysis of novel avocado genes.</title>
        <authorList>
            <person name="Nath O."/>
            <person name="Fletcher S.J."/>
            <person name="Hayward A."/>
            <person name="Shaw L.M."/>
            <person name="Masouleh A.K."/>
            <person name="Furtado A."/>
            <person name="Henry R.J."/>
            <person name="Mitter N."/>
        </authorList>
    </citation>
    <scope>NUCLEOTIDE SEQUENCE [LARGE SCALE GENOMIC DNA]</scope>
    <source>
        <strain evidence="2">cv. Hass</strain>
    </source>
</reference>
<dbReference type="Proteomes" id="UP001234297">
    <property type="component" value="Chromosome 2"/>
</dbReference>
<comment type="caution">
    <text evidence="1">The sequence shown here is derived from an EMBL/GenBank/DDBJ whole genome shotgun (WGS) entry which is preliminary data.</text>
</comment>
<organism evidence="1 2">
    <name type="scientific">Persea americana</name>
    <name type="common">Avocado</name>
    <dbReference type="NCBI Taxonomy" id="3435"/>
    <lineage>
        <taxon>Eukaryota</taxon>
        <taxon>Viridiplantae</taxon>
        <taxon>Streptophyta</taxon>
        <taxon>Embryophyta</taxon>
        <taxon>Tracheophyta</taxon>
        <taxon>Spermatophyta</taxon>
        <taxon>Magnoliopsida</taxon>
        <taxon>Magnoliidae</taxon>
        <taxon>Laurales</taxon>
        <taxon>Lauraceae</taxon>
        <taxon>Persea</taxon>
    </lineage>
</organism>
<keyword evidence="2" id="KW-1185">Reference proteome</keyword>
<gene>
    <name evidence="1" type="ORF">MRB53_006325</name>
</gene>